<dbReference type="InterPro" id="IPR050267">
    <property type="entry name" value="Anti-sigma-factor_SerPK"/>
</dbReference>
<dbReference type="HOGENOM" id="CLU_090336_24_1_5"/>
<evidence type="ECO:0000313" key="3">
    <source>
        <dbReference type="EMBL" id="ABJ07837.1"/>
    </source>
</evidence>
<keyword evidence="3" id="KW-0418">Kinase</keyword>
<sequence length="148" mass="16110">MSPGRALADSAPITRPAVLESLPDFRDDVAACAAREGLEPDRAENLALALEEVFVNICRYAYPDGAGAATLICGDDGGDFVVEMSDDGQPFDPSVLHDPNLSEDLDARPVGGLGWFLVRRMVDDLQYHRRDGRNVVRLILHHRPGQAT</sequence>
<dbReference type="eggNOG" id="COG2172">
    <property type="taxonomic scope" value="Bacteria"/>
</dbReference>
<dbReference type="CDD" id="cd16936">
    <property type="entry name" value="HATPase_RsbW-like"/>
    <property type="match status" value="1"/>
</dbReference>
<proteinExistence type="predicted"/>
<reference evidence="3" key="1">
    <citation type="submission" date="2006-09" db="EMBL/GenBank/DDBJ databases">
        <title>Complete sequence of Rhodopseudomonas palustris BisA53.</title>
        <authorList>
            <consortium name="US DOE Joint Genome Institute"/>
            <person name="Copeland A."/>
            <person name="Lucas S."/>
            <person name="Lapidus A."/>
            <person name="Barry K."/>
            <person name="Detter J.C."/>
            <person name="Glavina del Rio T."/>
            <person name="Hammon N."/>
            <person name="Israni S."/>
            <person name="Dalin E."/>
            <person name="Tice H."/>
            <person name="Pitluck S."/>
            <person name="Chain P."/>
            <person name="Malfatti S."/>
            <person name="Shin M."/>
            <person name="Vergez L."/>
            <person name="Schmutz J."/>
            <person name="Larimer F."/>
            <person name="Land M."/>
            <person name="Hauser L."/>
            <person name="Pelletier D.A."/>
            <person name="Kyrpides N."/>
            <person name="Kim E."/>
            <person name="Harwood C.S."/>
            <person name="Oda Y."/>
            <person name="Richardson P."/>
        </authorList>
    </citation>
    <scope>NUCLEOTIDE SEQUENCE [LARGE SCALE GENOMIC DNA]</scope>
    <source>
        <strain evidence="3">BisA53</strain>
    </source>
</reference>
<dbReference type="InterPro" id="IPR036890">
    <property type="entry name" value="HATPase_C_sf"/>
</dbReference>
<protein>
    <submittedName>
        <fullName evidence="3">Putative anti-sigma regulatory factor, serine/threonine protein kinase</fullName>
    </submittedName>
</protein>
<evidence type="ECO:0000256" key="1">
    <source>
        <dbReference type="ARBA" id="ARBA00022527"/>
    </source>
</evidence>
<dbReference type="PANTHER" id="PTHR35526">
    <property type="entry name" value="ANTI-SIGMA-F FACTOR RSBW-RELATED"/>
    <property type="match status" value="1"/>
</dbReference>
<name>Q07JP7_RHOP5</name>
<dbReference type="Pfam" id="PF13581">
    <property type="entry name" value="HATPase_c_2"/>
    <property type="match status" value="1"/>
</dbReference>
<keyword evidence="3" id="KW-0808">Transferase</keyword>
<dbReference type="InterPro" id="IPR003594">
    <property type="entry name" value="HATPase_dom"/>
</dbReference>
<dbReference type="AlphaFoldDB" id="Q07JP7"/>
<feature type="domain" description="Histidine kinase/HSP90-like ATPase" evidence="2">
    <location>
        <begin position="16"/>
        <end position="139"/>
    </location>
</feature>
<dbReference type="KEGG" id="rpe:RPE_3911"/>
<dbReference type="EMBL" id="CP000463">
    <property type="protein sequence ID" value="ABJ07837.1"/>
    <property type="molecule type" value="Genomic_DNA"/>
</dbReference>
<evidence type="ECO:0000259" key="2">
    <source>
        <dbReference type="Pfam" id="PF13581"/>
    </source>
</evidence>
<dbReference type="Gene3D" id="3.30.565.10">
    <property type="entry name" value="Histidine kinase-like ATPase, C-terminal domain"/>
    <property type="match status" value="1"/>
</dbReference>
<dbReference type="PANTHER" id="PTHR35526:SF6">
    <property type="entry name" value="SLR1861 PROTEIN"/>
    <property type="match status" value="1"/>
</dbReference>
<gene>
    <name evidence="3" type="ordered locus">RPE_3911</name>
</gene>
<dbReference type="GO" id="GO:0004674">
    <property type="term" value="F:protein serine/threonine kinase activity"/>
    <property type="evidence" value="ECO:0007669"/>
    <property type="project" value="UniProtKB-KW"/>
</dbReference>
<dbReference type="SUPFAM" id="SSF55874">
    <property type="entry name" value="ATPase domain of HSP90 chaperone/DNA topoisomerase II/histidine kinase"/>
    <property type="match status" value="1"/>
</dbReference>
<organism evidence="3">
    <name type="scientific">Rhodopseudomonas palustris (strain BisA53)</name>
    <dbReference type="NCBI Taxonomy" id="316055"/>
    <lineage>
        <taxon>Bacteria</taxon>
        <taxon>Pseudomonadati</taxon>
        <taxon>Pseudomonadota</taxon>
        <taxon>Alphaproteobacteria</taxon>
        <taxon>Hyphomicrobiales</taxon>
        <taxon>Nitrobacteraceae</taxon>
        <taxon>Rhodopseudomonas</taxon>
    </lineage>
</organism>
<accession>Q07JP7</accession>
<dbReference type="STRING" id="316055.RPE_3911"/>
<keyword evidence="1 3" id="KW-0723">Serine/threonine-protein kinase</keyword>